<dbReference type="GO" id="GO:0009395">
    <property type="term" value="P:phospholipid catabolic process"/>
    <property type="evidence" value="ECO:0007669"/>
    <property type="project" value="TreeGrafter"/>
</dbReference>
<dbReference type="EMBL" id="JRHA01000002">
    <property type="protein sequence ID" value="PQK11003.1"/>
    <property type="molecule type" value="Genomic_DNA"/>
</dbReference>
<dbReference type="OrthoDB" id="14911at2759"/>
<dbReference type="EC" id="3.1.4.4" evidence="5"/>
<dbReference type="PIRSF" id="PIRSF009376">
    <property type="entry name" value="Phospholipase_D_euk"/>
    <property type="match status" value="1"/>
</dbReference>
<dbReference type="PANTHER" id="PTHR18896">
    <property type="entry name" value="PHOSPHOLIPASE D"/>
    <property type="match status" value="1"/>
</dbReference>
<feature type="compositionally biased region" description="Basic and acidic residues" evidence="6">
    <location>
        <begin position="825"/>
        <end position="864"/>
    </location>
</feature>
<dbReference type="CDD" id="cd09141">
    <property type="entry name" value="PLDc_vPLD1_2_yPLD_like_2"/>
    <property type="match status" value="1"/>
</dbReference>
<dbReference type="Gene3D" id="3.30.870.10">
    <property type="entry name" value="Endonuclease Chain A"/>
    <property type="match status" value="3"/>
</dbReference>
<dbReference type="GO" id="GO:0004630">
    <property type="term" value="F:phospholipase D activity"/>
    <property type="evidence" value="ECO:0007669"/>
    <property type="project" value="UniProtKB-UniRule"/>
</dbReference>
<dbReference type="Pfam" id="PF13091">
    <property type="entry name" value="PLDc_2"/>
    <property type="match status" value="1"/>
</dbReference>
<feature type="compositionally biased region" description="Basic and acidic residues" evidence="6">
    <location>
        <begin position="873"/>
        <end position="913"/>
    </location>
</feature>
<proteinExistence type="inferred from homology"/>
<dbReference type="InterPro" id="IPR015679">
    <property type="entry name" value="PLipase_D_fam"/>
</dbReference>
<dbReference type="SUPFAM" id="SSF56024">
    <property type="entry name" value="Phospholipase D/nuclease"/>
    <property type="match status" value="2"/>
</dbReference>
<evidence type="ECO:0000256" key="3">
    <source>
        <dbReference type="ARBA" id="ARBA00022963"/>
    </source>
</evidence>
<name>A0A2S7Y4W9_BEABA</name>
<keyword evidence="3 5" id="KW-0442">Lipid degradation</keyword>
<dbReference type="InterPro" id="IPR001736">
    <property type="entry name" value="PLipase_D/transphosphatidylase"/>
</dbReference>
<feature type="domain" description="PLD phosphodiesterase" evidence="7">
    <location>
        <begin position="254"/>
        <end position="281"/>
    </location>
</feature>
<feature type="compositionally biased region" description="Basic and acidic residues" evidence="6">
    <location>
        <begin position="928"/>
        <end position="937"/>
    </location>
</feature>
<dbReference type="Pfam" id="PF00614">
    <property type="entry name" value="PLDc"/>
    <property type="match status" value="1"/>
</dbReference>
<accession>A0A2S7Y4W9</accession>
<keyword evidence="2 5" id="KW-0378">Hydrolase</keyword>
<evidence type="ECO:0000256" key="4">
    <source>
        <dbReference type="ARBA" id="ARBA00023098"/>
    </source>
</evidence>
<dbReference type="InterPro" id="IPR016555">
    <property type="entry name" value="PLipase_D_euk"/>
</dbReference>
<evidence type="ECO:0000259" key="7">
    <source>
        <dbReference type="PROSITE" id="PS50035"/>
    </source>
</evidence>
<evidence type="ECO:0000313" key="8">
    <source>
        <dbReference type="EMBL" id="PQK11003.1"/>
    </source>
</evidence>
<comment type="caution">
    <text evidence="8">The sequence shown here is derived from an EMBL/GenBank/DDBJ whole genome shotgun (WGS) entry which is preliminary data.</text>
</comment>
<protein>
    <recommendedName>
        <fullName evidence="5">Phospholipase</fullName>
        <ecNumber evidence="5">3.1.4.4</ecNumber>
    </recommendedName>
</protein>
<evidence type="ECO:0000256" key="2">
    <source>
        <dbReference type="ARBA" id="ARBA00022801"/>
    </source>
</evidence>
<feature type="domain" description="PLD phosphodiesterase" evidence="7">
    <location>
        <begin position="664"/>
        <end position="691"/>
    </location>
</feature>
<dbReference type="PROSITE" id="PS50035">
    <property type="entry name" value="PLD"/>
    <property type="match status" value="2"/>
</dbReference>
<dbReference type="AlphaFoldDB" id="A0A2S7Y4W9"/>
<dbReference type="SMART" id="SM00155">
    <property type="entry name" value="PLDc"/>
    <property type="match status" value="2"/>
</dbReference>
<dbReference type="PANTHER" id="PTHR18896:SF186">
    <property type="entry name" value="PHOSPHOLIPASE D"/>
    <property type="match status" value="1"/>
</dbReference>
<evidence type="ECO:0000313" key="9">
    <source>
        <dbReference type="Proteomes" id="UP000237441"/>
    </source>
</evidence>
<comment type="similarity">
    <text evidence="5">Belongs to the phospholipase D family.</text>
</comment>
<evidence type="ECO:0000256" key="5">
    <source>
        <dbReference type="PIRNR" id="PIRNR009376"/>
    </source>
</evidence>
<keyword evidence="1" id="KW-0677">Repeat</keyword>
<feature type="region of interest" description="Disordered" evidence="6">
    <location>
        <begin position="824"/>
        <end position="937"/>
    </location>
</feature>
<dbReference type="InterPro" id="IPR025202">
    <property type="entry name" value="PLD-like_dom"/>
</dbReference>
<dbReference type="Proteomes" id="UP000237441">
    <property type="component" value="Unassembled WGS sequence"/>
</dbReference>
<organism evidence="8 9">
    <name type="scientific">Beauveria bassiana</name>
    <name type="common">White muscardine disease fungus</name>
    <name type="synonym">Tritirachium shiotae</name>
    <dbReference type="NCBI Taxonomy" id="176275"/>
    <lineage>
        <taxon>Eukaryota</taxon>
        <taxon>Fungi</taxon>
        <taxon>Dikarya</taxon>
        <taxon>Ascomycota</taxon>
        <taxon>Pezizomycotina</taxon>
        <taxon>Sordariomycetes</taxon>
        <taxon>Hypocreomycetidae</taxon>
        <taxon>Hypocreales</taxon>
        <taxon>Cordycipitaceae</taxon>
        <taxon>Beauveria</taxon>
    </lineage>
</organism>
<evidence type="ECO:0000256" key="1">
    <source>
        <dbReference type="ARBA" id="ARBA00022737"/>
    </source>
</evidence>
<dbReference type="GO" id="GO:0035556">
    <property type="term" value="P:intracellular signal transduction"/>
    <property type="evidence" value="ECO:0007669"/>
    <property type="project" value="InterPro"/>
</dbReference>
<reference evidence="8 9" key="1">
    <citation type="submission" date="2016-07" db="EMBL/GenBank/DDBJ databases">
        <title>Comparative genomics of the entomopathogenic fungus Beauveria bassiana.</title>
        <authorList>
            <person name="Valero Jimenez C.A."/>
            <person name="Zwaan B.J."/>
            <person name="Van Kan J.A."/>
            <person name="Takken W."/>
            <person name="Debets A.J."/>
            <person name="Schoustra S.E."/>
            <person name="Koenraadt C.J."/>
        </authorList>
    </citation>
    <scope>NUCLEOTIDE SEQUENCE [LARGE SCALE GENOMIC DNA]</scope>
    <source>
        <strain evidence="8 9">ARSEF 8028</strain>
    </source>
</reference>
<sequence length="990" mass="111972">MCRLQRDRWFPASNVQRCSCYAKDNMKHCCVHSGPVIATSNNASSGIVPDSQAYQAHHDTPFKKVEAGIEALFAGEKHSHSHLGYVCDYLHPEFSVNRYHSFAPENTGDAKWFVDGCSYFYAVSEALERAQKSIYILDWWLSPELYLRRPPSKNQQYRLDALLKGAAERGVTIHVIIYKEVPAVLPIDSEHSEKALEALHPNIHVFRHPDHNPTGYDIESELGIAFKDLTHFDLAKASHAAIKAIYGVKDDTVLYWAHHEKLLIVDKTLCFMGGLDLCFGRWDTNSHPIADAHPGDLDAIIFPGQDYNNARILDFANLDDWSQNKLDRTQNSRMGWSDVSLCMTGSITHSLVNHFVDRWNYVYGVKYGEQNDSKYKPMDAPGAIEEVGKTVSRATGSRRRRFANSLKRRFTKGLRGLSRSRDAIKEQNLNIQLTRSCTRWSSGHRTEHSIANAYVDAILKAQHFVYIENQFFITATSSQQHPVVNKIGAAIVQRIQRAHFNGERFKMWVVIPAVPGFTGDLKSNDSLGTRAIMKYQYNSISRGGHSIMESLRQTGINDPQEYISFYNLRNFDRINTSSTIEEAENEAGVEDEGARKNDDQVGSCHCLEAEGTCGNTNSCREYQVQSQTVVNQTKNAAYMHQRDGLSHFVSDEDADAEMDAFVSEELYIHTKLLIADDRLAICGSANLNDRSQLGTHDSEIAVVIENGSPISSTMDGKPYQASKFASSLRREIFRKHLGLLPHQDPEQPNANWHPITEAPNNYDWGSPADVLVRDPLDPDFVDLWRATAKTNTEIFRRAFHSVPDDTVRTWRDYDEFFTKYVKTPADTEKEEQTMSEENNAKKDDAKADVEHQGSTHQGRQDGNKDASNSTDAEFSKEENKELQQVEETARDQEEAQVDRDISELDDTNKDGNKAEQPCKTGDEESSEQSEKAEYGHVVRKEFPGGAEELREWLGRVRGSLVEMPLNFLIDVDDIAKKSLGFNNLTDEIYT</sequence>
<keyword evidence="4" id="KW-0443">Lipid metabolism</keyword>
<gene>
    <name evidence="8" type="ORF">BB8028_0002g13210</name>
</gene>
<dbReference type="GO" id="GO:0006654">
    <property type="term" value="P:phosphatidic acid biosynthetic process"/>
    <property type="evidence" value="ECO:0007669"/>
    <property type="project" value="InterPro"/>
</dbReference>
<dbReference type="CDD" id="cd09138">
    <property type="entry name" value="PLDc_vPLD1_2_yPLD_like_1"/>
    <property type="match status" value="1"/>
</dbReference>
<evidence type="ECO:0000256" key="6">
    <source>
        <dbReference type="SAM" id="MobiDB-lite"/>
    </source>
</evidence>
<comment type="catalytic activity">
    <reaction evidence="5">
        <text>a 1,2-diacyl-sn-glycero-3-phosphocholine + H2O = a 1,2-diacyl-sn-glycero-3-phosphate + choline + H(+)</text>
        <dbReference type="Rhea" id="RHEA:14445"/>
        <dbReference type="ChEBI" id="CHEBI:15354"/>
        <dbReference type="ChEBI" id="CHEBI:15377"/>
        <dbReference type="ChEBI" id="CHEBI:15378"/>
        <dbReference type="ChEBI" id="CHEBI:57643"/>
        <dbReference type="ChEBI" id="CHEBI:58608"/>
        <dbReference type="EC" id="3.1.4.4"/>
    </reaction>
</comment>